<proteinExistence type="predicted"/>
<evidence type="ECO:0000313" key="1">
    <source>
        <dbReference type="Proteomes" id="UP000790787"/>
    </source>
</evidence>
<accession>A0AC58TQP7</accession>
<protein>
    <submittedName>
        <fullName evidence="2">Uncharacterized protein LOC142176292</fullName>
    </submittedName>
</protein>
<dbReference type="Proteomes" id="UP000790787">
    <property type="component" value="Chromosome 3"/>
</dbReference>
<evidence type="ECO:0000313" key="2">
    <source>
        <dbReference type="RefSeq" id="XP_075099525.1"/>
    </source>
</evidence>
<keyword evidence="1" id="KW-1185">Reference proteome</keyword>
<reference evidence="1" key="1">
    <citation type="journal article" date="2014" name="Nat. Commun.">
        <title>The tobacco genome sequence and its comparison with those of tomato and potato.</title>
        <authorList>
            <person name="Sierro N."/>
            <person name="Battey J.N."/>
            <person name="Ouadi S."/>
            <person name="Bakaher N."/>
            <person name="Bovet L."/>
            <person name="Willig A."/>
            <person name="Goepfert S."/>
            <person name="Peitsch M.C."/>
            <person name="Ivanov N.V."/>
        </authorList>
    </citation>
    <scope>NUCLEOTIDE SEQUENCE [LARGE SCALE GENOMIC DNA]</scope>
</reference>
<gene>
    <name evidence="2" type="primary">LOC142176292</name>
</gene>
<organism evidence="1 2">
    <name type="scientific">Nicotiana tabacum</name>
    <name type="common">Common tobacco</name>
    <dbReference type="NCBI Taxonomy" id="4097"/>
    <lineage>
        <taxon>Eukaryota</taxon>
        <taxon>Viridiplantae</taxon>
        <taxon>Streptophyta</taxon>
        <taxon>Embryophyta</taxon>
        <taxon>Tracheophyta</taxon>
        <taxon>Spermatophyta</taxon>
        <taxon>Magnoliopsida</taxon>
        <taxon>eudicotyledons</taxon>
        <taxon>Gunneridae</taxon>
        <taxon>Pentapetalae</taxon>
        <taxon>asterids</taxon>
        <taxon>lamiids</taxon>
        <taxon>Solanales</taxon>
        <taxon>Solanaceae</taxon>
        <taxon>Nicotianoideae</taxon>
        <taxon>Nicotianeae</taxon>
        <taxon>Nicotiana</taxon>
    </lineage>
</organism>
<dbReference type="RefSeq" id="XP_075099525.1">
    <property type="nucleotide sequence ID" value="XM_075243424.1"/>
</dbReference>
<sequence>MRVSEFVIENKLKTTIKSQVLADFVADFSLGLMPLAAKQVVLVLGNVSCVWTLFMDGASNVKVYGLTIVLITPSREILKQAIRTVQLTNNEAEFLVAGLELARGLGSEAIETKCNSQLVVNQVYGIFDTKEEHMQQYLNKVQVLLSRFRGWSIIHILREENVKALGQFGVVHEN</sequence>
<name>A0AC58TQP7_TOBAC</name>
<reference evidence="2" key="2">
    <citation type="submission" date="2025-08" db="UniProtKB">
        <authorList>
            <consortium name="RefSeq"/>
        </authorList>
    </citation>
    <scope>IDENTIFICATION</scope>
    <source>
        <tissue evidence="2">Leaf</tissue>
    </source>
</reference>